<dbReference type="EnsemblMetazoa" id="BGLB029065-RB">
    <property type="protein sequence ID" value="BGLB029065-PB"/>
    <property type="gene ID" value="BGLB029065"/>
</dbReference>
<name>A0A2C9LAQ7_BIOGL</name>
<organism evidence="1 2">
    <name type="scientific">Biomphalaria glabrata</name>
    <name type="common">Bloodfluke planorb</name>
    <name type="synonym">Freshwater snail</name>
    <dbReference type="NCBI Taxonomy" id="6526"/>
    <lineage>
        <taxon>Eukaryota</taxon>
        <taxon>Metazoa</taxon>
        <taxon>Spiralia</taxon>
        <taxon>Lophotrochozoa</taxon>
        <taxon>Mollusca</taxon>
        <taxon>Gastropoda</taxon>
        <taxon>Heterobranchia</taxon>
        <taxon>Euthyneura</taxon>
        <taxon>Panpulmonata</taxon>
        <taxon>Hygrophila</taxon>
        <taxon>Lymnaeoidea</taxon>
        <taxon>Planorbidae</taxon>
        <taxon>Biomphalaria</taxon>
    </lineage>
</organism>
<proteinExistence type="predicted"/>
<dbReference type="Proteomes" id="UP000076420">
    <property type="component" value="Unassembled WGS sequence"/>
</dbReference>
<dbReference type="VEuPathDB" id="VectorBase:BGLB029065"/>
<dbReference type="VEuPathDB" id="VectorBase:BGLAX_039024"/>
<accession>A0A2C9LAQ7</accession>
<dbReference type="OrthoDB" id="10278366at2759"/>
<evidence type="ECO:0000313" key="2">
    <source>
        <dbReference type="Proteomes" id="UP000076420"/>
    </source>
</evidence>
<protein>
    <submittedName>
        <fullName evidence="1">Uncharacterized protein</fullName>
    </submittedName>
</protein>
<dbReference type="RefSeq" id="XP_013064675.2">
    <property type="nucleotide sequence ID" value="XM_013209221.2"/>
</dbReference>
<evidence type="ECO:0000313" key="1">
    <source>
        <dbReference type="EnsemblMetazoa" id="BGLB029065-PB"/>
    </source>
</evidence>
<gene>
    <name evidence="1" type="primary">106053638</name>
</gene>
<reference evidence="1" key="1">
    <citation type="submission" date="2020-05" db="UniProtKB">
        <authorList>
            <consortium name="EnsemblMetazoa"/>
        </authorList>
    </citation>
    <scope>IDENTIFICATION</scope>
    <source>
        <strain evidence="1">BB02</strain>
    </source>
</reference>
<dbReference type="KEGG" id="bgt:106053638"/>
<sequence length="286" mass="32360">MCSHVMYVLNDDERFVPVALHQDSNGESGICYQTHSDVNKTPLSSVVCEKNTDHSLFKDLGTLSVEHLPKSYQHEDILALIKSVADLAVLIHVPVLNQAGLYWQGTGRVEDAFIFKENTICQCKKCQLSENPSKAWGKVQIVTSTKLPTACRYVDNIKCTLFHDDEEKTENLAYLFGDAYIFNEGGVCKFYCYTCDMDLLNKLDAYLDTFESKWTSAFVKYFETVKSAEERLLVMICHPHGCKKYVSIGKWCKLRPSVKFEAASCPGCEGSFLLIPNFDVNDDDYC</sequence>
<dbReference type="AlphaFoldDB" id="A0A2C9LAQ7"/>